<gene>
    <name evidence="2" type="ORF">TREES_T100003747</name>
</gene>
<evidence type="ECO:0000259" key="1">
    <source>
        <dbReference type="Pfam" id="PF15070"/>
    </source>
</evidence>
<name>L9LBL2_TUPCH</name>
<accession>L9LBL2</accession>
<dbReference type="Pfam" id="PF15070">
    <property type="entry name" value="GOLGA2L5"/>
    <property type="match status" value="1"/>
</dbReference>
<keyword evidence="3" id="KW-1185">Reference proteome</keyword>
<dbReference type="Proteomes" id="UP000011518">
    <property type="component" value="Unassembled WGS sequence"/>
</dbReference>
<dbReference type="InterPro" id="IPR043976">
    <property type="entry name" value="GOLGA_cons_dom"/>
</dbReference>
<proteinExistence type="predicted"/>
<feature type="domain" description="Golgin subfamily A conserved" evidence="1">
    <location>
        <begin position="138"/>
        <end position="172"/>
    </location>
</feature>
<organism evidence="2 3">
    <name type="scientific">Tupaia chinensis</name>
    <name type="common">Chinese tree shrew</name>
    <name type="synonym">Tupaia belangeri chinensis</name>
    <dbReference type="NCBI Taxonomy" id="246437"/>
    <lineage>
        <taxon>Eukaryota</taxon>
        <taxon>Metazoa</taxon>
        <taxon>Chordata</taxon>
        <taxon>Craniata</taxon>
        <taxon>Vertebrata</taxon>
        <taxon>Euteleostomi</taxon>
        <taxon>Mammalia</taxon>
        <taxon>Eutheria</taxon>
        <taxon>Euarchontoglires</taxon>
        <taxon>Scandentia</taxon>
        <taxon>Tupaiidae</taxon>
        <taxon>Tupaia</taxon>
    </lineage>
</organism>
<dbReference type="InParanoid" id="L9LBL2"/>
<dbReference type="STRING" id="246437.L9LBL2"/>
<dbReference type="EMBL" id="KB320427">
    <property type="protein sequence ID" value="ELW72298.1"/>
    <property type="molecule type" value="Genomic_DNA"/>
</dbReference>
<sequence length="183" mass="20908">MLQLSCMLLRSLQAAGKTLRFFYNKRGGDAANELPLKAAKKHLEAVTQQNQQLWAQLSLIGPLGERGGLDKEALRFKLGLLEELGSPEAVLKEHKLSCQQLTHLATSSQEEPQREPLFMCGDGHQALQGTMEKLQVRDYIVLYQRQRAMLKERYREKEEYIHQQVQNKEKLKEFSTADQLGGE</sequence>
<dbReference type="AlphaFoldDB" id="L9LBL2"/>
<evidence type="ECO:0000313" key="3">
    <source>
        <dbReference type="Proteomes" id="UP000011518"/>
    </source>
</evidence>
<reference evidence="3" key="2">
    <citation type="journal article" date="2013" name="Nat. Commun.">
        <title>Genome of the Chinese tree shrew.</title>
        <authorList>
            <person name="Fan Y."/>
            <person name="Huang Z.Y."/>
            <person name="Cao C.C."/>
            <person name="Chen C.S."/>
            <person name="Chen Y.X."/>
            <person name="Fan D.D."/>
            <person name="He J."/>
            <person name="Hou H.L."/>
            <person name="Hu L."/>
            <person name="Hu X.T."/>
            <person name="Jiang X.T."/>
            <person name="Lai R."/>
            <person name="Lang Y.S."/>
            <person name="Liang B."/>
            <person name="Liao S.G."/>
            <person name="Mu D."/>
            <person name="Ma Y.Y."/>
            <person name="Niu Y.Y."/>
            <person name="Sun X.Q."/>
            <person name="Xia J.Q."/>
            <person name="Xiao J."/>
            <person name="Xiong Z.Q."/>
            <person name="Xu L."/>
            <person name="Yang L."/>
            <person name="Zhang Y."/>
            <person name="Zhao W."/>
            <person name="Zhao X.D."/>
            <person name="Zheng Y.T."/>
            <person name="Zhou J.M."/>
            <person name="Zhu Y.B."/>
            <person name="Zhang G.J."/>
            <person name="Wang J."/>
            <person name="Yao Y.G."/>
        </authorList>
    </citation>
    <scope>NUCLEOTIDE SEQUENCE [LARGE SCALE GENOMIC DNA]</scope>
</reference>
<protein>
    <submittedName>
        <fullName evidence="2">Golgin subfamily A member 2</fullName>
    </submittedName>
</protein>
<evidence type="ECO:0000313" key="2">
    <source>
        <dbReference type="EMBL" id="ELW72298.1"/>
    </source>
</evidence>
<reference evidence="3" key="1">
    <citation type="submission" date="2012-07" db="EMBL/GenBank/DDBJ databases">
        <title>Genome of the Chinese tree shrew, a rising model animal genetically related to primates.</title>
        <authorList>
            <person name="Zhang G."/>
            <person name="Fan Y."/>
            <person name="Yao Y."/>
            <person name="Huang Z."/>
        </authorList>
    </citation>
    <scope>NUCLEOTIDE SEQUENCE [LARGE SCALE GENOMIC DNA]</scope>
</reference>